<dbReference type="InterPro" id="IPR043128">
    <property type="entry name" value="Rev_trsase/Diguanyl_cyclase"/>
</dbReference>
<dbReference type="Proteomes" id="UP000305881">
    <property type="component" value="Chromosome"/>
</dbReference>
<reference evidence="11" key="1">
    <citation type="journal article" date="2019" name="J. Bacteriol.">
        <title>A Mutagenic Screen Identifies a TonB-Dependent Receptor Required for the Lanthanide Metal Switch in the Type I Methanotroph 'Methylotuvimicrobium buryatense' 5GB1C.</title>
        <authorList>
            <person name="Groom J.D."/>
            <person name="Ford S.M."/>
            <person name="Pesesky M.W."/>
            <person name="Lidstrom M.E."/>
        </authorList>
    </citation>
    <scope>NUCLEOTIDE SEQUENCE [LARGE SCALE GENOMIC DNA]</scope>
    <source>
        <strain evidence="11">5GB1C</strain>
    </source>
</reference>
<dbReference type="CDD" id="cd00130">
    <property type="entry name" value="PAS"/>
    <property type="match status" value="3"/>
</dbReference>
<dbReference type="InterPro" id="IPR013767">
    <property type="entry name" value="PAS_fold"/>
</dbReference>
<dbReference type="GO" id="GO:0071732">
    <property type="term" value="P:cellular response to nitric oxide"/>
    <property type="evidence" value="ECO:0007669"/>
    <property type="project" value="UniProtKB-ARBA"/>
</dbReference>
<dbReference type="Gene3D" id="3.20.20.450">
    <property type="entry name" value="EAL domain"/>
    <property type="match status" value="1"/>
</dbReference>
<dbReference type="SMART" id="SM00065">
    <property type="entry name" value="GAF"/>
    <property type="match status" value="1"/>
</dbReference>
<dbReference type="SMART" id="SM00267">
    <property type="entry name" value="GGDEF"/>
    <property type="match status" value="1"/>
</dbReference>
<proteinExistence type="predicted"/>
<dbReference type="EMBL" id="CP035467">
    <property type="protein sequence ID" value="QCW82282.1"/>
    <property type="molecule type" value="Genomic_DNA"/>
</dbReference>
<dbReference type="InterPro" id="IPR000160">
    <property type="entry name" value="GGDEF_dom"/>
</dbReference>
<feature type="domain" description="PAS" evidence="6">
    <location>
        <begin position="642"/>
        <end position="671"/>
    </location>
</feature>
<dbReference type="KEGG" id="mbur:EQU24_08545"/>
<dbReference type="SMART" id="SM00091">
    <property type="entry name" value="PAS"/>
    <property type="match status" value="3"/>
</dbReference>
<dbReference type="Gene3D" id="3.30.450.40">
    <property type="match status" value="1"/>
</dbReference>
<evidence type="ECO:0000256" key="2">
    <source>
        <dbReference type="ARBA" id="ARBA00012282"/>
    </source>
</evidence>
<keyword evidence="3" id="KW-0973">c-di-GMP</keyword>
<dbReference type="Gene3D" id="3.30.70.270">
    <property type="match status" value="1"/>
</dbReference>
<dbReference type="NCBIfam" id="TIGR00229">
    <property type="entry name" value="sensory_box"/>
    <property type="match status" value="2"/>
</dbReference>
<sequence length="1181" mass="133455">MGRGGAGMSSIKQLAIEALQRGDFDFALQDVARGEADVSRLVEDLKIYHAELEIQNEELRQNQIITENAMRRFSSLFAALPVPALVIDEVVVIHECNAIAEQRFALSRKQLRSHYFPRLLPKKEHGRLRELLQRARSEGSARVTGIELKTADEQQFIADMHLSLLSELAENYAQHFVVLIVDQTAAVKQQVLLEESHRHFQAYFDSAPVGMAAISADKQWLEVNDKLCDLFGYSRDALIKLTWMDLTHPGDLDAELVQFNDILTGKHEGYTLDKRCIRSDGEIIDVHVIKQGVRNAIGQLDYIVVIIEDVSVRKQAELALLERDQALENLSLSLRERIKELKAIYAISRASQLISDQDAFFADVLKLLPMGMNYTDDVSVSINLPSKTYSNDTFSATMDKLESDIQVDAQVVGKISVGYRNPHILPNNKPFLDDEKQFIEGIAELIGLFLTRIRSEQVQDLTSQRNAALLSLTRQATKMDEQSLLRFALEHAEALTDSHLAYVHFVNSDQNTISLGVWSGKTLQNCAAVHDNHYPLANAGVWADCFRLRRPVIHNDYPALDNKKGLPEGHATLLRHVSVPVIEDDNVVMIMGVGNKQDSYDAGDLAILEMLANNAWALVQRNRQQRKLELDAMVFRYSREAVVVTDGEQRILSVNPAFTLITGYTETEVLGLTPRLLKSGKHDDSFYQQMWAKLNLEDYWQGEIWNRRKNGEIYPQWLGISAARTTPEGRPSEYIAVFMDITEHQQAREYIEFLAHHDPLTSLPNRTLLKDRFQQTVSYVQRQGKKLGLLYLDLDHFKNVNDSLGHPIGDKLLLEVACRLRDCVREADTVSRLGGDEFVVLLGNVHHVDNLADISTKILTALLRPFDIEGNKLQLSCSIGACLYPDDGEEFDGLLQKADTALYQAKFNGRNTYKFYTESMNVAVMRRMSLENAMRLSLEREDFFVVYQPQFDIKSGQIVGAEALARWHHAELGIISPAEFIPVAEECGLIVTLGQSVLRQACRQMQQWLLQGHYLRVSVNVSCVQFLRHNLLQTVIEILEETGLPPHHLELELTESILVTDPEYVLQVVNTLNQRGVQFSIDDFGTGYSSLSYLKRFAVDKLKIDQSFVRDIPGDADDEVLVEAIVNLAHNLRLKCIAEGVETQVQADFLRQLGCDQIQGYLLGRPLSVDAMQQLLSSQSR</sequence>
<dbReference type="Pfam" id="PF08448">
    <property type="entry name" value="PAS_4"/>
    <property type="match status" value="1"/>
</dbReference>
<name>A0A4P9ULY4_METBY</name>
<dbReference type="SUPFAM" id="SSF55781">
    <property type="entry name" value="GAF domain-like"/>
    <property type="match status" value="1"/>
</dbReference>
<dbReference type="Pfam" id="PF13185">
    <property type="entry name" value="GAF_2"/>
    <property type="match status" value="1"/>
</dbReference>
<dbReference type="InterPro" id="IPR035919">
    <property type="entry name" value="EAL_sf"/>
</dbReference>
<dbReference type="SUPFAM" id="SSF55073">
    <property type="entry name" value="Nucleotide cyclase"/>
    <property type="match status" value="1"/>
</dbReference>
<dbReference type="InterPro" id="IPR000700">
    <property type="entry name" value="PAS-assoc_C"/>
</dbReference>
<dbReference type="Pfam" id="PF13426">
    <property type="entry name" value="PAS_9"/>
    <property type="match status" value="1"/>
</dbReference>
<dbReference type="AlphaFoldDB" id="A0A4P9ULY4"/>
<evidence type="ECO:0000313" key="10">
    <source>
        <dbReference type="EMBL" id="QCW82282.1"/>
    </source>
</evidence>
<protein>
    <recommendedName>
        <fullName evidence="2">cyclic-guanylate-specific phosphodiesterase</fullName>
        <ecNumber evidence="2">3.1.4.52</ecNumber>
    </recommendedName>
</protein>
<keyword evidence="11" id="KW-1185">Reference proteome</keyword>
<dbReference type="PROSITE" id="PS50883">
    <property type="entry name" value="EAL"/>
    <property type="match status" value="1"/>
</dbReference>
<dbReference type="InterPro" id="IPR029016">
    <property type="entry name" value="GAF-like_dom_sf"/>
</dbReference>
<dbReference type="PROSITE" id="PS50112">
    <property type="entry name" value="PAS"/>
    <property type="match status" value="2"/>
</dbReference>
<dbReference type="PANTHER" id="PTHR44757">
    <property type="entry name" value="DIGUANYLATE CYCLASE DGCP"/>
    <property type="match status" value="1"/>
</dbReference>
<comment type="cofactor">
    <cofactor evidence="1">
        <name>Mg(2+)</name>
        <dbReference type="ChEBI" id="CHEBI:18420"/>
    </cofactor>
</comment>
<dbReference type="EC" id="3.1.4.52" evidence="2"/>
<feature type="domain" description="EAL" evidence="8">
    <location>
        <begin position="927"/>
        <end position="1180"/>
    </location>
</feature>
<dbReference type="OrthoDB" id="9804951at2"/>
<keyword evidence="5" id="KW-0175">Coiled coil</keyword>
<dbReference type="FunFam" id="3.30.70.270:FF:000001">
    <property type="entry name" value="Diguanylate cyclase domain protein"/>
    <property type="match status" value="1"/>
</dbReference>
<dbReference type="InterPro" id="IPR003018">
    <property type="entry name" value="GAF"/>
</dbReference>
<dbReference type="PANTHER" id="PTHR44757:SF2">
    <property type="entry name" value="BIOFILM ARCHITECTURE MAINTENANCE PROTEIN MBAA"/>
    <property type="match status" value="1"/>
</dbReference>
<dbReference type="Pfam" id="PF00563">
    <property type="entry name" value="EAL"/>
    <property type="match status" value="1"/>
</dbReference>
<dbReference type="CDD" id="cd01949">
    <property type="entry name" value="GGDEF"/>
    <property type="match status" value="1"/>
</dbReference>
<dbReference type="SUPFAM" id="SSF141868">
    <property type="entry name" value="EAL domain-like"/>
    <property type="match status" value="1"/>
</dbReference>
<dbReference type="Pfam" id="PF00990">
    <property type="entry name" value="GGDEF"/>
    <property type="match status" value="1"/>
</dbReference>
<evidence type="ECO:0000259" key="6">
    <source>
        <dbReference type="PROSITE" id="PS50112"/>
    </source>
</evidence>
<accession>A0A4P9ULY4</accession>
<dbReference type="SMART" id="SM00052">
    <property type="entry name" value="EAL"/>
    <property type="match status" value="1"/>
</dbReference>
<dbReference type="GO" id="GO:0071111">
    <property type="term" value="F:cyclic-guanylate-specific phosphodiesterase activity"/>
    <property type="evidence" value="ECO:0007669"/>
    <property type="project" value="UniProtKB-EC"/>
</dbReference>
<dbReference type="SMART" id="SM00086">
    <property type="entry name" value="PAC"/>
    <property type="match status" value="2"/>
</dbReference>
<feature type="domain" description="PAC" evidence="7">
    <location>
        <begin position="270"/>
        <end position="322"/>
    </location>
</feature>
<dbReference type="GO" id="GO:0006355">
    <property type="term" value="P:regulation of DNA-templated transcription"/>
    <property type="evidence" value="ECO:0007669"/>
    <property type="project" value="InterPro"/>
</dbReference>
<dbReference type="FunFam" id="3.20.20.450:FF:000001">
    <property type="entry name" value="Cyclic di-GMP phosphodiesterase yahA"/>
    <property type="match status" value="1"/>
</dbReference>
<evidence type="ECO:0000259" key="7">
    <source>
        <dbReference type="PROSITE" id="PS50113"/>
    </source>
</evidence>
<evidence type="ECO:0000256" key="3">
    <source>
        <dbReference type="ARBA" id="ARBA00022636"/>
    </source>
</evidence>
<gene>
    <name evidence="10" type="ORF">EQU24_08545</name>
</gene>
<dbReference type="InterPro" id="IPR001610">
    <property type="entry name" value="PAC"/>
</dbReference>
<dbReference type="InterPro" id="IPR035965">
    <property type="entry name" value="PAS-like_dom_sf"/>
</dbReference>
<evidence type="ECO:0000313" key="11">
    <source>
        <dbReference type="Proteomes" id="UP000305881"/>
    </source>
</evidence>
<dbReference type="PROSITE" id="PS50887">
    <property type="entry name" value="GGDEF"/>
    <property type="match status" value="1"/>
</dbReference>
<organism evidence="10 11">
    <name type="scientific">Methylotuvimicrobium buryatense</name>
    <name type="common">Methylomicrobium buryatense</name>
    <dbReference type="NCBI Taxonomy" id="95641"/>
    <lineage>
        <taxon>Bacteria</taxon>
        <taxon>Pseudomonadati</taxon>
        <taxon>Pseudomonadota</taxon>
        <taxon>Gammaproteobacteria</taxon>
        <taxon>Methylococcales</taxon>
        <taxon>Methylococcaceae</taxon>
        <taxon>Methylotuvimicrobium</taxon>
    </lineage>
</organism>
<evidence type="ECO:0000256" key="4">
    <source>
        <dbReference type="ARBA" id="ARBA00051114"/>
    </source>
</evidence>
<dbReference type="SUPFAM" id="SSF55785">
    <property type="entry name" value="PYP-like sensor domain (PAS domain)"/>
    <property type="match status" value="3"/>
</dbReference>
<evidence type="ECO:0000256" key="5">
    <source>
        <dbReference type="SAM" id="Coils"/>
    </source>
</evidence>
<dbReference type="InterPro" id="IPR001633">
    <property type="entry name" value="EAL_dom"/>
</dbReference>
<feature type="coiled-coil region" evidence="5">
    <location>
        <begin position="42"/>
        <end position="69"/>
    </location>
</feature>
<dbReference type="STRING" id="675511.GCA_000341735_01317"/>
<evidence type="ECO:0000256" key="1">
    <source>
        <dbReference type="ARBA" id="ARBA00001946"/>
    </source>
</evidence>
<feature type="domain" description="GGDEF" evidence="9">
    <location>
        <begin position="785"/>
        <end position="918"/>
    </location>
</feature>
<dbReference type="CDD" id="cd01948">
    <property type="entry name" value="EAL"/>
    <property type="match status" value="1"/>
</dbReference>
<feature type="domain" description="PAS" evidence="6">
    <location>
        <begin position="196"/>
        <end position="266"/>
    </location>
</feature>
<dbReference type="NCBIfam" id="TIGR00254">
    <property type="entry name" value="GGDEF"/>
    <property type="match status" value="1"/>
</dbReference>
<dbReference type="InterPro" id="IPR013656">
    <property type="entry name" value="PAS_4"/>
</dbReference>
<dbReference type="InterPro" id="IPR052155">
    <property type="entry name" value="Biofilm_reg_signaling"/>
</dbReference>
<evidence type="ECO:0000259" key="8">
    <source>
        <dbReference type="PROSITE" id="PS50883"/>
    </source>
</evidence>
<evidence type="ECO:0000259" key="9">
    <source>
        <dbReference type="PROSITE" id="PS50887"/>
    </source>
</evidence>
<comment type="catalytic activity">
    <reaction evidence="4">
        <text>3',3'-c-di-GMP + H2O = 5'-phosphoguanylyl(3'-&gt;5')guanosine + H(+)</text>
        <dbReference type="Rhea" id="RHEA:24902"/>
        <dbReference type="ChEBI" id="CHEBI:15377"/>
        <dbReference type="ChEBI" id="CHEBI:15378"/>
        <dbReference type="ChEBI" id="CHEBI:58754"/>
        <dbReference type="ChEBI" id="CHEBI:58805"/>
        <dbReference type="EC" id="3.1.4.52"/>
    </reaction>
    <physiologicalReaction direction="left-to-right" evidence="4">
        <dbReference type="Rhea" id="RHEA:24903"/>
    </physiologicalReaction>
</comment>
<dbReference type="Pfam" id="PF00989">
    <property type="entry name" value="PAS"/>
    <property type="match status" value="1"/>
</dbReference>
<dbReference type="PROSITE" id="PS50113">
    <property type="entry name" value="PAC"/>
    <property type="match status" value="1"/>
</dbReference>
<dbReference type="InterPro" id="IPR000014">
    <property type="entry name" value="PAS"/>
</dbReference>
<dbReference type="InterPro" id="IPR029787">
    <property type="entry name" value="Nucleotide_cyclase"/>
</dbReference>
<dbReference type="Gene3D" id="3.30.450.20">
    <property type="entry name" value="PAS domain"/>
    <property type="match status" value="3"/>
</dbReference>